<dbReference type="PANTHER" id="PTHR43067:SF3">
    <property type="entry name" value="MALTOSE ABC TRANSPORTER, ATP-BINDING PROTEIN"/>
    <property type="match status" value="1"/>
</dbReference>
<keyword evidence="2" id="KW-0547">Nucleotide-binding</keyword>
<dbReference type="GO" id="GO:0015833">
    <property type="term" value="P:peptide transport"/>
    <property type="evidence" value="ECO:0007669"/>
    <property type="project" value="InterPro"/>
</dbReference>
<keyword evidence="3 5" id="KW-0067">ATP-binding</keyword>
<dbReference type="EMBL" id="DRZI01000073">
    <property type="protein sequence ID" value="HHP81408.1"/>
    <property type="molecule type" value="Genomic_DNA"/>
</dbReference>
<evidence type="ECO:0000259" key="4">
    <source>
        <dbReference type="PROSITE" id="PS50893"/>
    </source>
</evidence>
<dbReference type="InterPro" id="IPR013563">
    <property type="entry name" value="Oligopep_ABC_C"/>
</dbReference>
<dbReference type="PROSITE" id="PS50893">
    <property type="entry name" value="ABC_TRANSPORTER_2"/>
    <property type="match status" value="1"/>
</dbReference>
<dbReference type="PANTHER" id="PTHR43067">
    <property type="entry name" value="OLIGOPEPTIDE/DIPEPTIDE ABC TRANSPORTER, ATPASE SUBUNIT"/>
    <property type="match status" value="1"/>
</dbReference>
<evidence type="ECO:0000256" key="3">
    <source>
        <dbReference type="ARBA" id="ARBA00022840"/>
    </source>
</evidence>
<dbReference type="GO" id="GO:0016887">
    <property type="term" value="F:ATP hydrolysis activity"/>
    <property type="evidence" value="ECO:0007669"/>
    <property type="project" value="InterPro"/>
</dbReference>
<dbReference type="InterPro" id="IPR003593">
    <property type="entry name" value="AAA+_ATPase"/>
</dbReference>
<dbReference type="FunFam" id="3.40.50.300:FF:000016">
    <property type="entry name" value="Oligopeptide ABC transporter ATP-binding component"/>
    <property type="match status" value="1"/>
</dbReference>
<gene>
    <name evidence="5" type="ORF">ENM84_01950</name>
</gene>
<sequence length="327" mass="36745">MNIVEVENLKAYYFVRNGIVRAVDGIDLTIDKNMIVGIVGESGCGKSTLARALSMSLEPPLKIVEGSITIDGIKISEMPVDEVRRKILGIKVALIPQSAMNALIPTIKVKNFIRDVLKEKTGYALQEILELAMKRFKELNLPLNTLDMYPFELSGGMRQRVLIAIATLLNPSLLIADEPTSALDVSTQRMVLEALYDIYRKGLVKSIIFISHDIATVRQIADMIIVMYAGKIVEKGTTEDIINEPLHPYAKGLMFSILTPEPQIKERVKKREDVILRGEPPSLINPPPGCRFHPRCPYAMDICRREEPKIIEVERGRFVSCWLYLKA</sequence>
<dbReference type="CDD" id="cd03257">
    <property type="entry name" value="ABC_NikE_OppD_transporters"/>
    <property type="match status" value="1"/>
</dbReference>
<dbReference type="Pfam" id="PF08352">
    <property type="entry name" value="oligo_HPY"/>
    <property type="match status" value="1"/>
</dbReference>
<comment type="caution">
    <text evidence="5">The sequence shown here is derived from an EMBL/GenBank/DDBJ whole genome shotgun (WGS) entry which is preliminary data.</text>
</comment>
<dbReference type="AlphaFoldDB" id="A0A7C5XLZ1"/>
<evidence type="ECO:0000256" key="2">
    <source>
        <dbReference type="ARBA" id="ARBA00022741"/>
    </source>
</evidence>
<organism evidence="5">
    <name type="scientific">Ignisphaera aggregans</name>
    <dbReference type="NCBI Taxonomy" id="334771"/>
    <lineage>
        <taxon>Archaea</taxon>
        <taxon>Thermoproteota</taxon>
        <taxon>Thermoprotei</taxon>
        <taxon>Desulfurococcales</taxon>
        <taxon>Desulfurococcaceae</taxon>
        <taxon>Ignisphaera</taxon>
    </lineage>
</organism>
<keyword evidence="1" id="KW-0813">Transport</keyword>
<dbReference type="Gene3D" id="3.40.50.300">
    <property type="entry name" value="P-loop containing nucleotide triphosphate hydrolases"/>
    <property type="match status" value="1"/>
</dbReference>
<proteinExistence type="predicted"/>
<protein>
    <submittedName>
        <fullName evidence="5">ABC transporter ATP-binding protein</fullName>
    </submittedName>
</protein>
<dbReference type="InterPro" id="IPR017871">
    <property type="entry name" value="ABC_transporter-like_CS"/>
</dbReference>
<evidence type="ECO:0000313" key="5">
    <source>
        <dbReference type="EMBL" id="HHP81408.1"/>
    </source>
</evidence>
<name>A0A7C5XLZ1_9CREN</name>
<dbReference type="SMART" id="SM00382">
    <property type="entry name" value="AAA"/>
    <property type="match status" value="1"/>
</dbReference>
<dbReference type="InterPro" id="IPR003439">
    <property type="entry name" value="ABC_transporter-like_ATP-bd"/>
</dbReference>
<reference evidence="5" key="1">
    <citation type="journal article" date="2020" name="mSystems">
        <title>Genome- and Community-Level Interaction Insights into Carbon Utilization and Element Cycling Functions of Hydrothermarchaeota in Hydrothermal Sediment.</title>
        <authorList>
            <person name="Zhou Z."/>
            <person name="Liu Y."/>
            <person name="Xu W."/>
            <person name="Pan J."/>
            <person name="Luo Z.H."/>
            <person name="Li M."/>
        </authorList>
    </citation>
    <scope>NUCLEOTIDE SEQUENCE [LARGE SCALE GENOMIC DNA]</scope>
    <source>
        <strain evidence="5">SpSt-1121</strain>
    </source>
</reference>
<dbReference type="GO" id="GO:0005524">
    <property type="term" value="F:ATP binding"/>
    <property type="evidence" value="ECO:0007669"/>
    <property type="project" value="UniProtKB-KW"/>
</dbReference>
<feature type="domain" description="ABC transporter" evidence="4">
    <location>
        <begin position="4"/>
        <end position="254"/>
    </location>
</feature>
<dbReference type="NCBIfam" id="TIGR01727">
    <property type="entry name" value="oligo_HPY"/>
    <property type="match status" value="1"/>
</dbReference>
<dbReference type="Pfam" id="PF00005">
    <property type="entry name" value="ABC_tran"/>
    <property type="match status" value="1"/>
</dbReference>
<dbReference type="SUPFAM" id="SSF52540">
    <property type="entry name" value="P-loop containing nucleoside triphosphate hydrolases"/>
    <property type="match status" value="1"/>
</dbReference>
<accession>A0A7C5XLZ1</accession>
<dbReference type="PROSITE" id="PS00211">
    <property type="entry name" value="ABC_TRANSPORTER_1"/>
    <property type="match status" value="1"/>
</dbReference>
<evidence type="ECO:0000256" key="1">
    <source>
        <dbReference type="ARBA" id="ARBA00022448"/>
    </source>
</evidence>
<dbReference type="InterPro" id="IPR027417">
    <property type="entry name" value="P-loop_NTPase"/>
</dbReference>